<dbReference type="InterPro" id="IPR006843">
    <property type="entry name" value="PAP/fibrillin_dom"/>
</dbReference>
<evidence type="ECO:0000313" key="6">
    <source>
        <dbReference type="EMBL" id="KAJ8769532.1"/>
    </source>
</evidence>
<reference evidence="6 7" key="1">
    <citation type="submission" date="2021-09" db="EMBL/GenBank/DDBJ databases">
        <title>Genomic insights and catalytic innovation underlie evolution of tropane alkaloids biosynthesis.</title>
        <authorList>
            <person name="Wang Y.-J."/>
            <person name="Tian T."/>
            <person name="Huang J.-P."/>
            <person name="Huang S.-X."/>
        </authorList>
    </citation>
    <scope>NUCLEOTIDE SEQUENCE [LARGE SCALE GENOMIC DNA]</scope>
    <source>
        <strain evidence="6">KIB-2018</strain>
        <tissue evidence="6">Leaf</tissue>
    </source>
</reference>
<evidence type="ECO:0000256" key="2">
    <source>
        <dbReference type="ARBA" id="ARBA00005845"/>
    </source>
</evidence>
<feature type="domain" description="Plastid lipid-associated protein/fibrillin conserved" evidence="5">
    <location>
        <begin position="79"/>
        <end position="259"/>
    </location>
</feature>
<keyword evidence="4" id="KW-0809">Transit peptide</keyword>
<comment type="caution">
    <text evidence="6">The sequence shown here is derived from an EMBL/GenBank/DDBJ whole genome shotgun (WGS) entry which is preliminary data.</text>
</comment>
<evidence type="ECO:0000256" key="4">
    <source>
        <dbReference type="ARBA" id="ARBA00022946"/>
    </source>
</evidence>
<name>A0AAV8TRK1_9ROSI</name>
<keyword evidence="3" id="KW-0934">Plastid</keyword>
<comment type="subcellular location">
    <subcellularLocation>
        <location evidence="1">Plastid</location>
    </subcellularLocation>
</comment>
<evidence type="ECO:0000313" key="7">
    <source>
        <dbReference type="Proteomes" id="UP001159364"/>
    </source>
</evidence>
<dbReference type="PANTHER" id="PTHR31906">
    <property type="entry name" value="PLASTID-LIPID-ASSOCIATED PROTEIN 4, CHLOROPLASTIC-RELATED"/>
    <property type="match status" value="1"/>
</dbReference>
<gene>
    <name evidence="6" type="ORF">K2173_005135</name>
</gene>
<dbReference type="GO" id="GO:0009536">
    <property type="term" value="C:plastid"/>
    <property type="evidence" value="ECO:0007669"/>
    <property type="project" value="UniProtKB-SubCell"/>
</dbReference>
<organism evidence="6 7">
    <name type="scientific">Erythroxylum novogranatense</name>
    <dbReference type="NCBI Taxonomy" id="1862640"/>
    <lineage>
        <taxon>Eukaryota</taxon>
        <taxon>Viridiplantae</taxon>
        <taxon>Streptophyta</taxon>
        <taxon>Embryophyta</taxon>
        <taxon>Tracheophyta</taxon>
        <taxon>Spermatophyta</taxon>
        <taxon>Magnoliopsida</taxon>
        <taxon>eudicotyledons</taxon>
        <taxon>Gunneridae</taxon>
        <taxon>Pentapetalae</taxon>
        <taxon>rosids</taxon>
        <taxon>fabids</taxon>
        <taxon>Malpighiales</taxon>
        <taxon>Erythroxylaceae</taxon>
        <taxon>Erythroxylum</taxon>
    </lineage>
</organism>
<dbReference type="Pfam" id="PF04755">
    <property type="entry name" value="PAP_fibrillin"/>
    <property type="match status" value="1"/>
</dbReference>
<evidence type="ECO:0000256" key="3">
    <source>
        <dbReference type="ARBA" id="ARBA00022640"/>
    </source>
</evidence>
<keyword evidence="7" id="KW-1185">Reference proteome</keyword>
<accession>A0AAV8TRK1</accession>
<dbReference type="AlphaFoldDB" id="A0AAV8TRK1"/>
<evidence type="ECO:0000259" key="5">
    <source>
        <dbReference type="Pfam" id="PF04755"/>
    </source>
</evidence>
<dbReference type="InterPro" id="IPR039633">
    <property type="entry name" value="PAP"/>
</dbReference>
<dbReference type="Proteomes" id="UP001159364">
    <property type="component" value="Linkage Group LG03"/>
</dbReference>
<comment type="similarity">
    <text evidence="2">Belongs to the PAP/fibrillin family.</text>
</comment>
<proteinExistence type="inferred from homology"/>
<sequence length="267" mass="30314">MSTKVLQPASRYVPPIPRITNMVASHWLVAPIRPWIKNTRFKGMFRPIFTTKFAEHSSGLTGNIKQIKVDVENRSLAQIKADFYRVVEGIDRGVFGVPSAQRSDIERLVELLESQNPTPDPTLNLQKVGGYWKLVYSTITILGSKRTKLGLRDFIMLGDLFQYIDVAKGKAVNVIKFIVRGLKLNGQLTIEASFRVASNSRVDITYDSSSIIPDQLMNMFRKNYDLLLGIFNPDGWLEITYVDDNLRIGRDDNGNIFVLERSEETQT</sequence>
<protein>
    <recommendedName>
        <fullName evidence="5">Plastid lipid-associated protein/fibrillin conserved domain-containing protein</fullName>
    </recommendedName>
</protein>
<evidence type="ECO:0000256" key="1">
    <source>
        <dbReference type="ARBA" id="ARBA00004474"/>
    </source>
</evidence>
<dbReference type="EMBL" id="JAIWQS010000003">
    <property type="protein sequence ID" value="KAJ8769532.1"/>
    <property type="molecule type" value="Genomic_DNA"/>
</dbReference>